<accession>A0AAE9Y788</accession>
<name>A0AAE9Y788_9ACTN</name>
<organism evidence="1 2">
    <name type="scientific">Iamia majanohamensis</name>
    <dbReference type="NCBI Taxonomy" id="467976"/>
    <lineage>
        <taxon>Bacteria</taxon>
        <taxon>Bacillati</taxon>
        <taxon>Actinomycetota</taxon>
        <taxon>Acidimicrobiia</taxon>
        <taxon>Acidimicrobiales</taxon>
        <taxon>Iamiaceae</taxon>
        <taxon>Iamia</taxon>
    </lineage>
</organism>
<dbReference type="KEGG" id="ima:PO878_14380"/>
<dbReference type="RefSeq" id="WP_272735215.1">
    <property type="nucleotide sequence ID" value="NZ_CP116942.1"/>
</dbReference>
<dbReference type="Gene3D" id="2.40.160.20">
    <property type="match status" value="1"/>
</dbReference>
<sequence length="140" mass="14829">MAIELVPLCTIDLLLAEEHVIVGQGPSGLRVIAEVESLTVTGERLSGGIKGTAAADWLTIVGTVGTVDVRGTIETDDGALVYMTYGGRMDLSQGQGGAPIYTAPRFETGDERYAWLNLVQAVAKGTLDGHHLTYEVAEVR</sequence>
<protein>
    <submittedName>
        <fullName evidence="1">DUF3237 domain-containing protein</fullName>
    </submittedName>
</protein>
<dbReference type="PANTHER" id="PTHR37315">
    <property type="entry name" value="UPF0311 PROTEIN BLR7842"/>
    <property type="match status" value="1"/>
</dbReference>
<gene>
    <name evidence="1" type="ORF">PO878_14380</name>
</gene>
<dbReference type="PANTHER" id="PTHR37315:SF1">
    <property type="entry name" value="UPF0311 PROTEIN BLR7842"/>
    <property type="match status" value="1"/>
</dbReference>
<reference evidence="1" key="1">
    <citation type="submission" date="2023-01" db="EMBL/GenBank/DDBJ databases">
        <title>The diversity of Class Acidimicrobiia in South China Sea sediment environments and the proposal of Iamia marina sp. nov., a novel species of the genus Iamia.</title>
        <authorList>
            <person name="He Y."/>
            <person name="Tian X."/>
        </authorList>
    </citation>
    <scope>NUCLEOTIDE SEQUENCE</scope>
    <source>
        <strain evidence="1">DSM 19957</strain>
    </source>
</reference>
<dbReference type="EMBL" id="CP116942">
    <property type="protein sequence ID" value="WCO65688.1"/>
    <property type="molecule type" value="Genomic_DNA"/>
</dbReference>
<dbReference type="Pfam" id="PF11578">
    <property type="entry name" value="DUF3237"/>
    <property type="match status" value="1"/>
</dbReference>
<dbReference type="Proteomes" id="UP001216390">
    <property type="component" value="Chromosome"/>
</dbReference>
<evidence type="ECO:0000313" key="1">
    <source>
        <dbReference type="EMBL" id="WCO65688.1"/>
    </source>
</evidence>
<proteinExistence type="predicted"/>
<dbReference type="InterPro" id="IPR020915">
    <property type="entry name" value="UPF0311"/>
</dbReference>
<keyword evidence="2" id="KW-1185">Reference proteome</keyword>
<evidence type="ECO:0000313" key="2">
    <source>
        <dbReference type="Proteomes" id="UP001216390"/>
    </source>
</evidence>
<dbReference type="AlphaFoldDB" id="A0AAE9Y788"/>